<dbReference type="InterPro" id="IPR035940">
    <property type="entry name" value="CAP_sf"/>
</dbReference>
<dbReference type="CDD" id="cd05383">
    <property type="entry name" value="CAP_CRISP"/>
    <property type="match status" value="1"/>
</dbReference>
<proteinExistence type="evidence at transcript level"/>
<gene>
    <name evidence="7" type="primary">Crisp2</name>
    <name evidence="6" type="synonym">tpx-1</name>
</gene>
<dbReference type="UCSC" id="RGD:621653">
    <property type="organism name" value="rat"/>
</dbReference>
<dbReference type="PRINTS" id="PR00837">
    <property type="entry name" value="V5TPXLIKE"/>
</dbReference>
<dbReference type="Gene3D" id="1.10.10.740">
    <property type="entry name" value="Crisp domain"/>
    <property type="match status" value="1"/>
</dbReference>
<dbReference type="AGR" id="RGD:621653"/>
<dbReference type="AlphaFoldDB" id="Q9R1L4"/>
<dbReference type="InterPro" id="IPR003582">
    <property type="entry name" value="ShKT_dom"/>
</dbReference>
<dbReference type="FunFam" id="3.40.33.10:FF:000005">
    <property type="entry name" value="Cysteine-rich secretory protein 2"/>
    <property type="match status" value="1"/>
</dbReference>
<dbReference type="RGD" id="621653">
    <property type="gene designation" value="Crisp2"/>
</dbReference>
<dbReference type="GO" id="GO:0005576">
    <property type="term" value="C:extracellular region"/>
    <property type="evidence" value="ECO:0007669"/>
    <property type="project" value="InterPro"/>
</dbReference>
<dbReference type="InterPro" id="IPR018244">
    <property type="entry name" value="Allrgn_V5/Tpx1_CS"/>
</dbReference>
<organism evidence="6">
    <name type="scientific">Rattus norvegicus</name>
    <name type="common">Rat</name>
    <dbReference type="NCBI Taxonomy" id="10116"/>
    <lineage>
        <taxon>Eukaryota</taxon>
        <taxon>Metazoa</taxon>
        <taxon>Chordata</taxon>
        <taxon>Craniata</taxon>
        <taxon>Vertebrata</taxon>
        <taxon>Euteleostomi</taxon>
        <taxon>Mammalia</taxon>
        <taxon>Eutheria</taxon>
        <taxon>Euarchontoglires</taxon>
        <taxon>Glires</taxon>
        <taxon>Rodentia</taxon>
        <taxon>Myomorpha</taxon>
        <taxon>Muroidea</taxon>
        <taxon>Muridae</taxon>
        <taxon>Murinae</taxon>
        <taxon>Rattus</taxon>
    </lineage>
</organism>
<dbReference type="EMBL" id="AF078552">
    <property type="protein sequence ID" value="AAD48090.1"/>
    <property type="molecule type" value="mRNA"/>
</dbReference>
<feature type="disulfide bond" evidence="3">
    <location>
        <begin position="214"/>
        <end position="232"/>
    </location>
</feature>
<protein>
    <submittedName>
        <fullName evidence="6">Cysteine-rich secretory protein-2 CRISP-2</fullName>
    </submittedName>
</protein>
<evidence type="ECO:0000259" key="5">
    <source>
        <dbReference type="PROSITE" id="PS51670"/>
    </source>
</evidence>
<comment type="caution">
    <text evidence="3">Lacks conserved residue(s) required for the propagation of feature annotation.</text>
</comment>
<dbReference type="InterPro" id="IPR013871">
    <property type="entry name" value="Cysteine_rich_secretory"/>
</dbReference>
<reference evidence="6" key="1">
    <citation type="journal article" date="1998" name="Mol. Reprod. Dev.">
        <title>Identification of a rat testis-specific gene encoding a potential rat outer dense fibre protein.</title>
        <authorList>
            <person name="O'Bryan M.K."/>
            <person name="Loveland K.L."/>
            <person name="Herszfeld D."/>
            <person name="McFarlane J.R."/>
            <person name="Hearn M.T."/>
            <person name="de Kretser D.M."/>
        </authorList>
    </citation>
    <scope>NUCLEOTIDE SEQUENCE</scope>
    <source>
        <strain evidence="6">Sprague-Dawley</strain>
    </source>
</reference>
<feature type="domain" description="ShKT" evidence="5">
    <location>
        <begin position="205"/>
        <end position="238"/>
    </location>
</feature>
<dbReference type="SUPFAM" id="SSF57546">
    <property type="entry name" value="Crisp domain-like"/>
    <property type="match status" value="1"/>
</dbReference>
<dbReference type="Pfam" id="PF00188">
    <property type="entry name" value="CAP"/>
    <property type="match status" value="1"/>
</dbReference>
<dbReference type="InterPro" id="IPR014044">
    <property type="entry name" value="CAP_dom"/>
</dbReference>
<dbReference type="Gene3D" id="3.40.33.10">
    <property type="entry name" value="CAP"/>
    <property type="match status" value="1"/>
</dbReference>
<keyword evidence="2 3" id="KW-1015">Disulfide bond</keyword>
<comment type="similarity">
    <text evidence="1">Belongs to the CRISP family.</text>
</comment>
<dbReference type="SMART" id="SM00198">
    <property type="entry name" value="SCP"/>
    <property type="match status" value="1"/>
</dbReference>
<dbReference type="Pfam" id="PF08562">
    <property type="entry name" value="Crisp"/>
    <property type="match status" value="1"/>
</dbReference>
<dbReference type="PANTHER" id="PTHR10334">
    <property type="entry name" value="CYSTEINE-RICH SECRETORY PROTEIN-RELATED"/>
    <property type="match status" value="1"/>
</dbReference>
<dbReference type="InterPro" id="IPR042076">
    <property type="entry name" value="Crisp-like_dom"/>
</dbReference>
<dbReference type="InterPro" id="IPR001283">
    <property type="entry name" value="CRISP-related"/>
</dbReference>
<keyword evidence="4" id="KW-0732">Signal</keyword>
<dbReference type="PhylomeDB" id="Q9R1L4"/>
<evidence type="ECO:0000256" key="1">
    <source>
        <dbReference type="ARBA" id="ARBA00009923"/>
    </source>
</evidence>
<sequence length="243" mass="27429">MAWFQVMLFVFGVLLPLPPTEGKDPDFATLTTNQIQVQREIIAKHNELRRQVSPPGSNILKMEWNVQAAANAQKWANNCILEHSSTEDRKINIKCGENLYMSTDPTSWRTVIQSWYEENENFVFGVGAKPNSAVGHYTQLVWYSSFKVGCGVAYCPNQDTLKYFYVCHYCPMGNNVMKKSTPYHQGTPCASCPNNCDNGLCTNSCDFEDLLSNCESLKSSARCKHELLKAKCEATCLCEDKIH</sequence>
<dbReference type="PROSITE" id="PS01010">
    <property type="entry name" value="CRISP_2"/>
    <property type="match status" value="1"/>
</dbReference>
<feature type="signal peptide" evidence="4">
    <location>
        <begin position="1"/>
        <end position="22"/>
    </location>
</feature>
<evidence type="ECO:0000256" key="3">
    <source>
        <dbReference type="PROSITE-ProRule" id="PRU01005"/>
    </source>
</evidence>
<feature type="disulfide bond" evidence="3">
    <location>
        <begin position="223"/>
        <end position="236"/>
    </location>
</feature>
<evidence type="ECO:0000256" key="2">
    <source>
        <dbReference type="ARBA" id="ARBA00023157"/>
    </source>
</evidence>
<dbReference type="PROSITE" id="PS51670">
    <property type="entry name" value="SHKT"/>
    <property type="match status" value="1"/>
</dbReference>
<dbReference type="PROSITE" id="PS01009">
    <property type="entry name" value="CRISP_1"/>
    <property type="match status" value="1"/>
</dbReference>
<feature type="chain" id="PRO_5004336370" evidence="4">
    <location>
        <begin position="23"/>
        <end position="243"/>
    </location>
</feature>
<accession>Q9R1L4</accession>
<dbReference type="FunFam" id="1.10.10.740:FF:000001">
    <property type="entry name" value="Cysteine-rich secretory protein 2"/>
    <property type="match status" value="1"/>
</dbReference>
<evidence type="ECO:0000313" key="6">
    <source>
        <dbReference type="EMBL" id="AAD48090.1"/>
    </source>
</evidence>
<evidence type="ECO:0000313" key="7">
    <source>
        <dbReference type="RGD" id="621653"/>
    </source>
</evidence>
<dbReference type="SUPFAM" id="SSF55797">
    <property type="entry name" value="PR-1-like"/>
    <property type="match status" value="1"/>
</dbReference>
<dbReference type="InterPro" id="IPR034117">
    <property type="entry name" value="SCP_CRISP"/>
</dbReference>
<evidence type="ECO:0000256" key="4">
    <source>
        <dbReference type="SAM" id="SignalP"/>
    </source>
</evidence>
<name>Q9R1L4_RAT</name>